<sequence length="55" mass="5980">MRCVVSFSHGKTSFRLPHGCGGISGVSRMAGFGEGTPQQDSRRGKMSDKRILVLR</sequence>
<dbReference type="AlphaFoldDB" id="A0A6I2RK89"/>
<dbReference type="EMBL" id="WKPO01000081">
    <property type="protein sequence ID" value="MSB51361.1"/>
    <property type="molecule type" value="Genomic_DNA"/>
</dbReference>
<proteinExistence type="predicted"/>
<feature type="compositionally biased region" description="Basic and acidic residues" evidence="1">
    <location>
        <begin position="40"/>
        <end position="55"/>
    </location>
</feature>
<feature type="region of interest" description="Disordered" evidence="1">
    <location>
        <begin position="31"/>
        <end position="55"/>
    </location>
</feature>
<evidence type="ECO:0000256" key="1">
    <source>
        <dbReference type="SAM" id="MobiDB-lite"/>
    </source>
</evidence>
<organism evidence="2 3">
    <name type="scientific">Flavonifractor plautii</name>
    <name type="common">Fusobacterium plautii</name>
    <dbReference type="NCBI Taxonomy" id="292800"/>
    <lineage>
        <taxon>Bacteria</taxon>
        <taxon>Bacillati</taxon>
        <taxon>Bacillota</taxon>
        <taxon>Clostridia</taxon>
        <taxon>Eubacteriales</taxon>
        <taxon>Oscillospiraceae</taxon>
        <taxon>Flavonifractor</taxon>
    </lineage>
</organism>
<reference evidence="2 3" key="1">
    <citation type="journal article" date="2019" name="Nat. Med.">
        <title>A library of human gut bacterial isolates paired with longitudinal multiomics data enables mechanistic microbiome research.</title>
        <authorList>
            <person name="Poyet M."/>
            <person name="Groussin M."/>
            <person name="Gibbons S.M."/>
            <person name="Avila-Pacheco J."/>
            <person name="Jiang X."/>
            <person name="Kearney S.M."/>
            <person name="Perrotta A.R."/>
            <person name="Berdy B."/>
            <person name="Zhao S."/>
            <person name="Lieberman T.D."/>
            <person name="Swanson P.K."/>
            <person name="Smith M."/>
            <person name="Roesemann S."/>
            <person name="Alexander J.E."/>
            <person name="Rich S.A."/>
            <person name="Livny J."/>
            <person name="Vlamakis H."/>
            <person name="Clish C."/>
            <person name="Bullock K."/>
            <person name="Deik A."/>
            <person name="Scott J."/>
            <person name="Pierce K.A."/>
            <person name="Xavier R.J."/>
            <person name="Alm E.J."/>
        </authorList>
    </citation>
    <scope>NUCLEOTIDE SEQUENCE [LARGE SCALE GENOMIC DNA]</scope>
    <source>
        <strain evidence="2 3">BIOML-A5</strain>
    </source>
</reference>
<name>A0A6I2RK89_FLAPL</name>
<protein>
    <submittedName>
        <fullName evidence="2">Uncharacterized protein</fullName>
    </submittedName>
</protein>
<dbReference type="Proteomes" id="UP000429811">
    <property type="component" value="Unassembled WGS sequence"/>
</dbReference>
<gene>
    <name evidence="2" type="ORF">GKE90_22270</name>
</gene>
<accession>A0A6I2RK89</accession>
<evidence type="ECO:0000313" key="3">
    <source>
        <dbReference type="Proteomes" id="UP000429811"/>
    </source>
</evidence>
<comment type="caution">
    <text evidence="2">The sequence shown here is derived from an EMBL/GenBank/DDBJ whole genome shotgun (WGS) entry which is preliminary data.</text>
</comment>
<evidence type="ECO:0000313" key="2">
    <source>
        <dbReference type="EMBL" id="MSB51361.1"/>
    </source>
</evidence>